<keyword evidence="5" id="KW-0560">Oxidoreductase</keyword>
<dbReference type="Pfam" id="PF02770">
    <property type="entry name" value="Acyl-CoA_dh_M"/>
    <property type="match status" value="1"/>
</dbReference>
<comment type="caution">
    <text evidence="9">The sequence shown here is derived from an EMBL/GenBank/DDBJ whole genome shotgun (WGS) entry which is preliminary data.</text>
</comment>
<name>A0ABR5F3I2_9ACTN</name>
<evidence type="ECO:0000259" key="7">
    <source>
        <dbReference type="Pfam" id="PF02770"/>
    </source>
</evidence>
<keyword evidence="4 5" id="KW-0274">FAD</keyword>
<comment type="cofactor">
    <cofactor evidence="1 5">
        <name>FAD</name>
        <dbReference type="ChEBI" id="CHEBI:57692"/>
    </cofactor>
</comment>
<dbReference type="Pfam" id="PF02771">
    <property type="entry name" value="Acyl-CoA_dh_N"/>
    <property type="match status" value="1"/>
</dbReference>
<dbReference type="InterPro" id="IPR046373">
    <property type="entry name" value="Acyl-CoA_Oxase/DH_mid-dom_sf"/>
</dbReference>
<accession>A0ABR5F3I2</accession>
<reference evidence="9 10" key="1">
    <citation type="submission" date="2014-12" db="EMBL/GenBank/DDBJ databases">
        <title>Frankia sp. BMG5.1 draft genome.</title>
        <authorList>
            <person name="Gtari M."/>
            <person name="Ghodhbane-Gtari F."/>
            <person name="Nouioui I."/>
            <person name="Ktari A."/>
            <person name="Hezbri K."/>
            <person name="Mimouni W."/>
            <person name="Sbissi I."/>
            <person name="Ayari A."/>
            <person name="Yamanaka T."/>
            <person name="Normand P."/>
            <person name="Tisa L.S."/>
            <person name="Boudabous A."/>
        </authorList>
    </citation>
    <scope>NUCLEOTIDE SEQUENCE [LARGE SCALE GENOMIC DNA]</scope>
    <source>
        <strain evidence="9 10">BMG5.1</strain>
    </source>
</reference>
<keyword evidence="3 5" id="KW-0285">Flavoprotein</keyword>
<evidence type="ECO:0000313" key="10">
    <source>
        <dbReference type="Proteomes" id="UP000035425"/>
    </source>
</evidence>
<evidence type="ECO:0000259" key="6">
    <source>
        <dbReference type="Pfam" id="PF00441"/>
    </source>
</evidence>
<dbReference type="SUPFAM" id="SSF56645">
    <property type="entry name" value="Acyl-CoA dehydrogenase NM domain-like"/>
    <property type="match status" value="1"/>
</dbReference>
<dbReference type="Gene3D" id="1.20.140.10">
    <property type="entry name" value="Butyryl-CoA Dehydrogenase, subunit A, domain 3"/>
    <property type="match status" value="1"/>
</dbReference>
<evidence type="ECO:0000256" key="4">
    <source>
        <dbReference type="ARBA" id="ARBA00022827"/>
    </source>
</evidence>
<dbReference type="InterPro" id="IPR037069">
    <property type="entry name" value="AcylCoA_DH/ox_N_sf"/>
</dbReference>
<dbReference type="Proteomes" id="UP000035425">
    <property type="component" value="Unassembled WGS sequence"/>
</dbReference>
<dbReference type="Pfam" id="PF00441">
    <property type="entry name" value="Acyl-CoA_dh_1"/>
    <property type="match status" value="1"/>
</dbReference>
<dbReference type="InterPro" id="IPR006091">
    <property type="entry name" value="Acyl-CoA_Oxase/DH_mid-dom"/>
</dbReference>
<evidence type="ECO:0000256" key="5">
    <source>
        <dbReference type="RuleBase" id="RU362125"/>
    </source>
</evidence>
<dbReference type="PANTHER" id="PTHR43884:SF12">
    <property type="entry name" value="ISOVALERYL-COA DEHYDROGENASE, MITOCHONDRIAL-RELATED"/>
    <property type="match status" value="1"/>
</dbReference>
<evidence type="ECO:0000313" key="9">
    <source>
        <dbReference type="EMBL" id="KLL11248.1"/>
    </source>
</evidence>
<dbReference type="InterPro" id="IPR036250">
    <property type="entry name" value="AcylCo_DH-like_C"/>
</dbReference>
<evidence type="ECO:0000256" key="3">
    <source>
        <dbReference type="ARBA" id="ARBA00022630"/>
    </source>
</evidence>
<dbReference type="InterPro" id="IPR009100">
    <property type="entry name" value="AcylCoA_DH/oxidase_NM_dom_sf"/>
</dbReference>
<keyword evidence="10" id="KW-1185">Reference proteome</keyword>
<dbReference type="InterPro" id="IPR009075">
    <property type="entry name" value="AcylCo_DH/oxidase_C"/>
</dbReference>
<evidence type="ECO:0000259" key="8">
    <source>
        <dbReference type="Pfam" id="PF02771"/>
    </source>
</evidence>
<dbReference type="Gene3D" id="1.10.540.10">
    <property type="entry name" value="Acyl-CoA dehydrogenase/oxidase, N-terminal domain"/>
    <property type="match status" value="1"/>
</dbReference>
<sequence>MTQTPPRTQDHMWHDLGIPEETIALRKQIRQAVVERVAPHARDIGQREESAESFPWKAFRGLAEAGAFAVPFGPDFGLGLEFPLLGTCTTTEEIAYHSSSMAGVYDGQCILVPKALSFASDELRARLIPGLVSGELVFSFATTEPDASSDLSAGALRTTAEETAEGFVINGRKRWITNSPVADWVTVLCRSGSAMTMFAVDLKNSPGVRIGKPDLKMGHRGQLTADIAFDNVLVPRDNVLGGVGRGLSVALATLTYGRIGIAAAGVGVAQAALDLAVDRTRSRHLFGKPLGAMQHWQYRLAQRATELDCARTLYQKAALRVDRGERVPEPEAAMAKAYATRLAGDMARDAIQVFGGYGFAREISETGETFRLEELYRDAKVLEIFEGANEVLLWVVARQLIGRDVTG</sequence>
<dbReference type="EMBL" id="JWIO01000017">
    <property type="protein sequence ID" value="KLL11248.1"/>
    <property type="molecule type" value="Genomic_DNA"/>
</dbReference>
<feature type="domain" description="Acyl-CoA oxidase/dehydrogenase middle" evidence="7">
    <location>
        <begin position="139"/>
        <end position="232"/>
    </location>
</feature>
<proteinExistence type="inferred from homology"/>
<evidence type="ECO:0000256" key="2">
    <source>
        <dbReference type="ARBA" id="ARBA00009347"/>
    </source>
</evidence>
<feature type="domain" description="Acyl-CoA dehydrogenase/oxidase N-terminal" evidence="8">
    <location>
        <begin position="20"/>
        <end position="135"/>
    </location>
</feature>
<dbReference type="SUPFAM" id="SSF47203">
    <property type="entry name" value="Acyl-CoA dehydrogenase C-terminal domain-like"/>
    <property type="match status" value="1"/>
</dbReference>
<dbReference type="Gene3D" id="2.40.110.10">
    <property type="entry name" value="Butyryl-CoA Dehydrogenase, subunit A, domain 2"/>
    <property type="match status" value="1"/>
</dbReference>
<protein>
    <submittedName>
        <fullName evidence="9">Acyl-CoA dehydrogenase</fullName>
    </submittedName>
</protein>
<comment type="similarity">
    <text evidence="2 5">Belongs to the acyl-CoA dehydrogenase family.</text>
</comment>
<dbReference type="InterPro" id="IPR013786">
    <property type="entry name" value="AcylCoA_DH/ox_N"/>
</dbReference>
<feature type="domain" description="Acyl-CoA dehydrogenase/oxidase C-terminal" evidence="6">
    <location>
        <begin position="244"/>
        <end position="400"/>
    </location>
</feature>
<evidence type="ECO:0000256" key="1">
    <source>
        <dbReference type="ARBA" id="ARBA00001974"/>
    </source>
</evidence>
<dbReference type="PANTHER" id="PTHR43884">
    <property type="entry name" value="ACYL-COA DEHYDROGENASE"/>
    <property type="match status" value="1"/>
</dbReference>
<organism evidence="9 10">
    <name type="scientific">Protofrankia coriariae</name>
    <dbReference type="NCBI Taxonomy" id="1562887"/>
    <lineage>
        <taxon>Bacteria</taxon>
        <taxon>Bacillati</taxon>
        <taxon>Actinomycetota</taxon>
        <taxon>Actinomycetes</taxon>
        <taxon>Frankiales</taxon>
        <taxon>Frankiaceae</taxon>
        <taxon>Protofrankia</taxon>
    </lineage>
</organism>
<gene>
    <name evidence="9" type="ORF">FrCorBMG51_12565</name>
</gene>